<name>A0A0K2UQC5_LEPSM</name>
<sequence>MKYKKLNVKLITMQTGICFSSFHTPR</sequence>
<proteinExistence type="predicted"/>
<evidence type="ECO:0000313" key="1">
    <source>
        <dbReference type="EMBL" id="CDW40438.1"/>
    </source>
</evidence>
<protein>
    <submittedName>
        <fullName evidence="1">Uncharacterized protein</fullName>
    </submittedName>
</protein>
<dbReference type="AlphaFoldDB" id="A0A0K2UQC5"/>
<dbReference type="EMBL" id="HACA01023077">
    <property type="protein sequence ID" value="CDW40438.1"/>
    <property type="molecule type" value="Transcribed_RNA"/>
</dbReference>
<organism evidence="1">
    <name type="scientific">Lepeophtheirus salmonis</name>
    <name type="common">Salmon louse</name>
    <name type="synonym">Caligus salmonis</name>
    <dbReference type="NCBI Taxonomy" id="72036"/>
    <lineage>
        <taxon>Eukaryota</taxon>
        <taxon>Metazoa</taxon>
        <taxon>Ecdysozoa</taxon>
        <taxon>Arthropoda</taxon>
        <taxon>Crustacea</taxon>
        <taxon>Multicrustacea</taxon>
        <taxon>Hexanauplia</taxon>
        <taxon>Copepoda</taxon>
        <taxon>Siphonostomatoida</taxon>
        <taxon>Caligidae</taxon>
        <taxon>Lepeophtheirus</taxon>
    </lineage>
</organism>
<accession>A0A0K2UQC5</accession>
<reference evidence="1" key="1">
    <citation type="submission" date="2014-05" db="EMBL/GenBank/DDBJ databases">
        <authorList>
            <person name="Chronopoulou M."/>
        </authorList>
    </citation>
    <scope>NUCLEOTIDE SEQUENCE</scope>
    <source>
        <tissue evidence="1">Whole organism</tissue>
    </source>
</reference>